<reference evidence="5 6" key="1">
    <citation type="journal article" date="2007" name="Proc. Natl. Acad. Sci. U.S.A.">
        <title>The tiny eukaryote Ostreococcus provides genomic insights into the paradox of plankton speciation.</title>
        <authorList>
            <person name="Palenik B."/>
            <person name="Grimwood J."/>
            <person name="Aerts A."/>
            <person name="Rouze P."/>
            <person name="Salamov A."/>
            <person name="Putnam N."/>
            <person name="Dupont C."/>
            <person name="Jorgensen R."/>
            <person name="Derelle E."/>
            <person name="Rombauts S."/>
            <person name="Zhou K."/>
            <person name="Otillar R."/>
            <person name="Merchant S.S."/>
            <person name="Podell S."/>
            <person name="Gaasterland T."/>
            <person name="Napoli C."/>
            <person name="Gendler K."/>
            <person name="Manuell A."/>
            <person name="Tai V."/>
            <person name="Vallon O."/>
            <person name="Piganeau G."/>
            <person name="Jancek S."/>
            <person name="Heijde M."/>
            <person name="Jabbari K."/>
            <person name="Bowler C."/>
            <person name="Lohr M."/>
            <person name="Robbens S."/>
            <person name="Werner G."/>
            <person name="Dubchak I."/>
            <person name="Pazour G.J."/>
            <person name="Ren Q."/>
            <person name="Paulsen I."/>
            <person name="Delwiche C."/>
            <person name="Schmutz J."/>
            <person name="Rokhsar D."/>
            <person name="Van de Peer Y."/>
            <person name="Moreau H."/>
            <person name="Grigoriev I.V."/>
        </authorList>
    </citation>
    <scope>NUCLEOTIDE SEQUENCE [LARGE SCALE GENOMIC DNA]</scope>
    <source>
        <strain evidence="5 6">CCE9901</strain>
    </source>
</reference>
<dbReference type="InterPro" id="IPR007051">
    <property type="entry name" value="CHORD_dom"/>
</dbReference>
<dbReference type="Proteomes" id="UP000001568">
    <property type="component" value="Chromosome 11"/>
</dbReference>
<keyword evidence="6" id="KW-1185">Reference proteome</keyword>
<protein>
    <recommendedName>
        <fullName evidence="4">CHORD domain-containing protein</fullName>
    </recommendedName>
</protein>
<evidence type="ECO:0000256" key="1">
    <source>
        <dbReference type="ARBA" id="ARBA00022723"/>
    </source>
</evidence>
<dbReference type="HOGENOM" id="CLU_040079_2_0_1"/>
<dbReference type="eggNOG" id="KOG1667">
    <property type="taxonomic scope" value="Eukaryota"/>
</dbReference>
<keyword evidence="3" id="KW-0862">Zinc</keyword>
<dbReference type="PANTHER" id="PTHR47895">
    <property type="entry name" value="CYSTEINE AND HISTIDINE-RICH DOMAIN-CONTAINING PROTEIN RAR1"/>
    <property type="match status" value="1"/>
</dbReference>
<dbReference type="Gramene" id="ABO98755">
    <property type="protein sequence ID" value="ABO98755"/>
    <property type="gene ID" value="OSTLU_50937"/>
</dbReference>
<organism evidence="5 6">
    <name type="scientific">Ostreococcus lucimarinus (strain CCE9901)</name>
    <dbReference type="NCBI Taxonomy" id="436017"/>
    <lineage>
        <taxon>Eukaryota</taxon>
        <taxon>Viridiplantae</taxon>
        <taxon>Chlorophyta</taxon>
        <taxon>Mamiellophyceae</taxon>
        <taxon>Mamiellales</taxon>
        <taxon>Bathycoccaceae</taxon>
        <taxon>Ostreococcus</taxon>
    </lineage>
</organism>
<keyword evidence="1" id="KW-0479">Metal-binding</keyword>
<evidence type="ECO:0000313" key="5">
    <source>
        <dbReference type="EMBL" id="ABO98755.1"/>
    </source>
</evidence>
<dbReference type="Gene3D" id="4.10.1130.20">
    <property type="match status" value="2"/>
</dbReference>
<sequence>MSTPTPRSFEDDLTALPPCTRADGTYACQRLGCDAYYAPGPGNVPGSCVHHTKRPCFRDGVKSWPCCGKSSHDFGEFMSIKGCASGTHTCAKITYEDDEAAAVVERLPAAPAMPLSMEARARGEGDASACVRCKSGFYCAEHANSASPATTSTTEARETTPDVAQKVKPEVDLDTEQTCKNPGCGRKFRERDNADDACEHHSGAPIFHETKKGWSCCGKLVYDFDDFLKLAPCARGRHDADAKPIQFQSSSAKKT</sequence>
<feature type="domain" description="CHORD" evidence="4">
    <location>
        <begin position="179"/>
        <end position="238"/>
    </location>
</feature>
<dbReference type="InterPro" id="IPR043316">
    <property type="entry name" value="RAR1"/>
</dbReference>
<evidence type="ECO:0000259" key="4">
    <source>
        <dbReference type="PROSITE" id="PS51401"/>
    </source>
</evidence>
<dbReference type="Pfam" id="PF04968">
    <property type="entry name" value="CHORD"/>
    <property type="match status" value="2"/>
</dbReference>
<dbReference type="EMBL" id="CP000591">
    <property type="protein sequence ID" value="ABO98755.1"/>
    <property type="molecule type" value="Genomic_DNA"/>
</dbReference>
<dbReference type="STRING" id="436017.A4S4M4"/>
<dbReference type="AlphaFoldDB" id="A4S4M4"/>
<keyword evidence="2" id="KW-0677">Repeat</keyword>
<dbReference type="GeneID" id="5004360"/>
<dbReference type="OMA" id="DEEVCTH"/>
<feature type="domain" description="CHORD" evidence="4">
    <location>
        <begin position="28"/>
        <end position="88"/>
    </location>
</feature>
<dbReference type="KEGG" id="olu:OSTLU_50937"/>
<dbReference type="PROSITE" id="PS51401">
    <property type="entry name" value="CHORD"/>
    <property type="match status" value="2"/>
</dbReference>
<name>A4S4M4_OSTLU</name>
<gene>
    <name evidence="5" type="ORF">OSTLU_50937</name>
</gene>
<dbReference type="OrthoDB" id="10261079at2759"/>
<evidence type="ECO:0000313" key="6">
    <source>
        <dbReference type="Proteomes" id="UP000001568"/>
    </source>
</evidence>
<dbReference type="RefSeq" id="XP_001420462.1">
    <property type="nucleotide sequence ID" value="XM_001420425.1"/>
</dbReference>
<proteinExistence type="predicted"/>
<evidence type="ECO:0000256" key="3">
    <source>
        <dbReference type="ARBA" id="ARBA00022833"/>
    </source>
</evidence>
<evidence type="ECO:0000256" key="2">
    <source>
        <dbReference type="ARBA" id="ARBA00022737"/>
    </source>
</evidence>
<dbReference type="PANTHER" id="PTHR47895:SF2">
    <property type="entry name" value="CYSTEINE AND HISTIDINE-RICH DOMAIN-CONTAINING PROTEIN RAR1"/>
    <property type="match status" value="1"/>
</dbReference>
<dbReference type="GO" id="GO:0046872">
    <property type="term" value="F:metal ion binding"/>
    <property type="evidence" value="ECO:0007669"/>
    <property type="project" value="UniProtKB-KW"/>
</dbReference>
<accession>A4S4M4</accession>